<protein>
    <recommendedName>
        <fullName evidence="4">TNF family profile domain-containing protein</fullName>
    </recommendedName>
</protein>
<feature type="coiled-coil region" evidence="1">
    <location>
        <begin position="35"/>
        <end position="62"/>
    </location>
</feature>
<reference evidence="3" key="1">
    <citation type="journal article" date="2015" name="Nature">
        <title>Complex archaea that bridge the gap between prokaryotes and eukaryotes.</title>
        <authorList>
            <person name="Spang A."/>
            <person name="Saw J.H."/>
            <person name="Jorgensen S.L."/>
            <person name="Zaremba-Niedzwiedzka K."/>
            <person name="Martijn J."/>
            <person name="Lind A.E."/>
            <person name="van Eijk R."/>
            <person name="Schleper C."/>
            <person name="Guy L."/>
            <person name="Ettema T.J."/>
        </authorList>
    </citation>
    <scope>NUCLEOTIDE SEQUENCE</scope>
</reference>
<accession>A0A0F9LE88</accession>
<keyword evidence="2" id="KW-1133">Transmembrane helix</keyword>
<keyword evidence="2" id="KW-0812">Transmembrane</keyword>
<keyword evidence="2" id="KW-0472">Membrane</keyword>
<keyword evidence="1" id="KW-0175">Coiled coil</keyword>
<dbReference type="AlphaFoldDB" id="A0A0F9LE88"/>
<gene>
    <name evidence="3" type="ORF">LCGC14_1288030</name>
</gene>
<feature type="transmembrane region" description="Helical" evidence="2">
    <location>
        <begin position="7"/>
        <end position="28"/>
    </location>
</feature>
<evidence type="ECO:0008006" key="4">
    <source>
        <dbReference type="Google" id="ProtNLM"/>
    </source>
</evidence>
<dbReference type="EMBL" id="LAZR01007393">
    <property type="protein sequence ID" value="KKM85536.1"/>
    <property type="molecule type" value="Genomic_DNA"/>
</dbReference>
<evidence type="ECO:0000256" key="1">
    <source>
        <dbReference type="SAM" id="Coils"/>
    </source>
</evidence>
<name>A0A0F9LE88_9ZZZZ</name>
<sequence>MGSGSGTALGIIGIIIAAGAIRFAFFVWNGTNSDLDDVTDQLNDLESELNDLESDFSNLTKTIVVGIWDALDENLDFTPHNSGDDWLIEFGDNNLSNTDYISVSNTNTRITLLEPGWYRINLNLLLLGIDISNHYYLIWLYVDGAYEFLLDRHQTSTTFVSSLHYIDSSAFIYSNGTNYIELNGYSNNDDFDITGNHYYNQFMIEYITT</sequence>
<proteinExistence type="predicted"/>
<comment type="caution">
    <text evidence="3">The sequence shown here is derived from an EMBL/GenBank/DDBJ whole genome shotgun (WGS) entry which is preliminary data.</text>
</comment>
<evidence type="ECO:0000256" key="2">
    <source>
        <dbReference type="SAM" id="Phobius"/>
    </source>
</evidence>
<evidence type="ECO:0000313" key="3">
    <source>
        <dbReference type="EMBL" id="KKM85536.1"/>
    </source>
</evidence>
<organism evidence="3">
    <name type="scientific">marine sediment metagenome</name>
    <dbReference type="NCBI Taxonomy" id="412755"/>
    <lineage>
        <taxon>unclassified sequences</taxon>
        <taxon>metagenomes</taxon>
        <taxon>ecological metagenomes</taxon>
    </lineage>
</organism>